<dbReference type="EMBL" id="CABVQC010000062">
    <property type="protein sequence ID" value="VWC35105.1"/>
    <property type="molecule type" value="Genomic_DNA"/>
</dbReference>
<dbReference type="Proteomes" id="UP000494261">
    <property type="component" value="Unassembled WGS sequence"/>
</dbReference>
<accession>A0A6P2RP22</accession>
<name>A0A6P2RP22_9BURK</name>
<organism evidence="1 2">
    <name type="scientific">Burkholderia aenigmatica</name>
    <dbReference type="NCBI Taxonomy" id="2015348"/>
    <lineage>
        <taxon>Bacteria</taxon>
        <taxon>Pseudomonadati</taxon>
        <taxon>Pseudomonadota</taxon>
        <taxon>Betaproteobacteria</taxon>
        <taxon>Burkholderiales</taxon>
        <taxon>Burkholderiaceae</taxon>
        <taxon>Burkholderia</taxon>
        <taxon>Burkholderia cepacia complex</taxon>
    </lineage>
</organism>
<evidence type="ECO:0000313" key="1">
    <source>
        <dbReference type="EMBL" id="VWC35105.1"/>
    </source>
</evidence>
<proteinExistence type="predicted"/>
<protein>
    <submittedName>
        <fullName evidence="1">Uncharacterized protein</fullName>
    </submittedName>
</protein>
<gene>
    <name evidence="1" type="ORF">BLA13014_06502</name>
</gene>
<sequence>MRFTSTSSITGTPPCVPMASAVRMSGEMHVMTGAASSFFQVRMTRGGYPAAMRTGSLGCPMWLERDSLRSRSTHNNPLPDTHIAR</sequence>
<dbReference type="AlphaFoldDB" id="A0A6P2RP22"/>
<evidence type="ECO:0000313" key="2">
    <source>
        <dbReference type="Proteomes" id="UP000494261"/>
    </source>
</evidence>
<reference evidence="1 2" key="1">
    <citation type="submission" date="2019-09" db="EMBL/GenBank/DDBJ databases">
        <authorList>
            <person name="Depoorter E."/>
        </authorList>
    </citation>
    <scope>NUCLEOTIDE SEQUENCE [LARGE SCALE GENOMIC DNA]</scope>
    <source>
        <strain evidence="1">LMG 13014</strain>
    </source>
</reference>